<dbReference type="EMBL" id="LS483470">
    <property type="protein sequence ID" value="SQI36956.1"/>
    <property type="molecule type" value="Genomic_DNA"/>
</dbReference>
<evidence type="ECO:0000313" key="1">
    <source>
        <dbReference type="EMBL" id="SQI36956.1"/>
    </source>
</evidence>
<dbReference type="KEGG" id="lri:NCTC12151_00942"/>
<evidence type="ECO:0000313" key="2">
    <source>
        <dbReference type="Proteomes" id="UP000249005"/>
    </source>
</evidence>
<gene>
    <name evidence="1" type="ORF">NCTC12151_00942</name>
</gene>
<protein>
    <submittedName>
        <fullName evidence="1">Uncharacterized protein</fullName>
    </submittedName>
</protein>
<organism evidence="1 2">
    <name type="scientific">Leminorella richardii</name>
    <dbReference type="NCBI Taxonomy" id="158841"/>
    <lineage>
        <taxon>Bacteria</taxon>
        <taxon>Pseudomonadati</taxon>
        <taxon>Pseudomonadota</taxon>
        <taxon>Gammaproteobacteria</taxon>
        <taxon>Enterobacterales</taxon>
        <taxon>Budviciaceae</taxon>
        <taxon>Leminorella</taxon>
    </lineage>
</organism>
<reference evidence="1 2" key="1">
    <citation type="submission" date="2018-06" db="EMBL/GenBank/DDBJ databases">
        <authorList>
            <consortium name="Pathogen Informatics"/>
            <person name="Doyle S."/>
        </authorList>
    </citation>
    <scope>NUCLEOTIDE SEQUENCE [LARGE SCALE GENOMIC DNA]</scope>
    <source>
        <strain evidence="1 2">NCTC12151</strain>
    </source>
</reference>
<accession>A0A2X4UB00</accession>
<keyword evidence="2" id="KW-1185">Reference proteome</keyword>
<proteinExistence type="predicted"/>
<dbReference type="Proteomes" id="UP000249005">
    <property type="component" value="Chromosome 1"/>
</dbReference>
<dbReference type="AlphaFoldDB" id="A0A2X4UB00"/>
<sequence length="31" mass="3473">MIVLIKESAFPHSIVILRGGKIANFILICYL</sequence>
<name>A0A2X4UB00_9GAMM</name>